<keyword evidence="3" id="KW-1185">Reference proteome</keyword>
<name>A0A4R6QFW5_9FLAO</name>
<dbReference type="RefSeq" id="WP_133531885.1">
    <property type="nucleotide sequence ID" value="NZ_SNXR01000011.1"/>
</dbReference>
<protein>
    <submittedName>
        <fullName evidence="2">Uncharacterized protein</fullName>
    </submittedName>
</protein>
<dbReference type="AlphaFoldDB" id="A0A4R6QFW5"/>
<accession>A0A4R6QFW5</accession>
<sequence length="167" mass="19069">MKETHTKQLSISMMRAKFLALLVVTGLLISLSLTSCKSNSEKEADALENLNEANENMENVETEVSNDSVRKANDEEWQMFKREAQEAIAANEKQIISLRDALKKPGNKFTESYTKAISDLEEKNDGLQSRIDNYENNQTNWANFKQEFKNDMDNLGQDIKNATEKNK</sequence>
<comment type="caution">
    <text evidence="2">The sequence shown here is derived from an EMBL/GenBank/DDBJ whole genome shotgun (WGS) entry which is preliminary data.</text>
</comment>
<reference evidence="2 3" key="1">
    <citation type="submission" date="2019-03" db="EMBL/GenBank/DDBJ databases">
        <title>Genomic Encyclopedia of Archaeal and Bacterial Type Strains, Phase II (KMG-II): from individual species to whole genera.</title>
        <authorList>
            <person name="Goeker M."/>
        </authorList>
    </citation>
    <scope>NUCLEOTIDE SEQUENCE [LARGE SCALE GENOMIC DNA]</scope>
    <source>
        <strain evidence="2 3">DSM 25687</strain>
    </source>
</reference>
<keyword evidence="1" id="KW-0175">Coiled coil</keyword>
<gene>
    <name evidence="2" type="ORF">BC748_0528</name>
</gene>
<dbReference type="OrthoDB" id="1122839at2"/>
<dbReference type="EMBL" id="SNXR01000011">
    <property type="protein sequence ID" value="TDP60926.1"/>
    <property type="molecule type" value="Genomic_DNA"/>
</dbReference>
<evidence type="ECO:0000313" key="2">
    <source>
        <dbReference type="EMBL" id="TDP60926.1"/>
    </source>
</evidence>
<proteinExistence type="predicted"/>
<feature type="coiled-coil region" evidence="1">
    <location>
        <begin position="37"/>
        <end position="165"/>
    </location>
</feature>
<evidence type="ECO:0000313" key="3">
    <source>
        <dbReference type="Proteomes" id="UP000295260"/>
    </source>
</evidence>
<evidence type="ECO:0000256" key="1">
    <source>
        <dbReference type="SAM" id="Coils"/>
    </source>
</evidence>
<dbReference type="Proteomes" id="UP000295260">
    <property type="component" value="Unassembled WGS sequence"/>
</dbReference>
<organism evidence="2 3">
    <name type="scientific">Flavobacterium dankookense</name>
    <dbReference type="NCBI Taxonomy" id="706186"/>
    <lineage>
        <taxon>Bacteria</taxon>
        <taxon>Pseudomonadati</taxon>
        <taxon>Bacteroidota</taxon>
        <taxon>Flavobacteriia</taxon>
        <taxon>Flavobacteriales</taxon>
        <taxon>Flavobacteriaceae</taxon>
        <taxon>Flavobacterium</taxon>
    </lineage>
</organism>